<dbReference type="Pfam" id="PF13855">
    <property type="entry name" value="LRR_8"/>
    <property type="match status" value="1"/>
</dbReference>
<dbReference type="SUPFAM" id="SSF52058">
    <property type="entry name" value="L domain-like"/>
    <property type="match status" value="1"/>
</dbReference>
<keyword evidence="6 11" id="KW-0732">Signal</keyword>
<comment type="subcellular location">
    <subcellularLocation>
        <location evidence="1">Cell membrane</location>
        <topology evidence="1">Single-pass type I membrane protein</topology>
    </subcellularLocation>
</comment>
<keyword evidence="10" id="KW-0325">Glycoprotein</keyword>
<dbReference type="PANTHER" id="PTHR48062">
    <property type="entry name" value="RECEPTOR-LIKE PROTEIN 14"/>
    <property type="match status" value="1"/>
</dbReference>
<evidence type="ECO:0000256" key="11">
    <source>
        <dbReference type="SAM" id="SignalP"/>
    </source>
</evidence>
<keyword evidence="4" id="KW-0433">Leucine-rich repeat</keyword>
<dbReference type="OrthoDB" id="651475at2759"/>
<evidence type="ECO:0000313" key="14">
    <source>
        <dbReference type="Proteomes" id="UP000823388"/>
    </source>
</evidence>
<protein>
    <recommendedName>
        <fullName evidence="12">Leucine-rich repeat-containing N-terminal plant-type domain-containing protein</fullName>
    </recommendedName>
</protein>
<dbReference type="FunFam" id="3.80.10.10:FF:000400">
    <property type="entry name" value="Nuclear pore complex protein NUP107"/>
    <property type="match status" value="1"/>
</dbReference>
<evidence type="ECO:0000256" key="3">
    <source>
        <dbReference type="ARBA" id="ARBA00022475"/>
    </source>
</evidence>
<accession>A0A8T0SUK1</accession>
<evidence type="ECO:0000256" key="8">
    <source>
        <dbReference type="ARBA" id="ARBA00022989"/>
    </source>
</evidence>
<name>A0A8T0SUK1_PANVG</name>
<dbReference type="InterPro" id="IPR001611">
    <property type="entry name" value="Leu-rich_rpt"/>
</dbReference>
<evidence type="ECO:0000256" key="5">
    <source>
        <dbReference type="ARBA" id="ARBA00022692"/>
    </source>
</evidence>
<evidence type="ECO:0000256" key="10">
    <source>
        <dbReference type="ARBA" id="ARBA00023180"/>
    </source>
</evidence>
<keyword evidence="7" id="KW-0677">Repeat</keyword>
<dbReference type="Pfam" id="PF00560">
    <property type="entry name" value="LRR_1"/>
    <property type="match status" value="1"/>
</dbReference>
<evidence type="ECO:0000256" key="7">
    <source>
        <dbReference type="ARBA" id="ARBA00022737"/>
    </source>
</evidence>
<dbReference type="InterPro" id="IPR032675">
    <property type="entry name" value="LRR_dom_sf"/>
</dbReference>
<evidence type="ECO:0000259" key="12">
    <source>
        <dbReference type="Pfam" id="PF08263"/>
    </source>
</evidence>
<sequence length="284" mass="31119">MSMDFMIVWLFLILGSLSSCSGTASDVLCLQRLKGSLGDPNGALSSWNFSHNATEGHDICRFTGVECWPDYYKNRVMFLHLGNLGLQGSFPRGLQFCKILTTLNLSVNSLSGPLPADISLQMPYVTHLNLSHNRFSGEIPADISRRLPFIMALDLSNNSFSGEIPRTIADLPYLNTLNLQSNSLSCPIPGSLRRFPAQDFAGNDGLCGAPLDRKCKERLRRRRMRLGLRRVNDASSVGAAVGFVVGFVAAFYSPHWFAFVFSGPTSCVRASDSSEIIISVIGES</sequence>
<dbReference type="InterPro" id="IPR051502">
    <property type="entry name" value="RLP_Defense_Trigger"/>
</dbReference>
<keyword evidence="9" id="KW-0472">Membrane</keyword>
<feature type="chain" id="PRO_5035935963" description="Leucine-rich repeat-containing N-terminal plant-type domain-containing protein" evidence="11">
    <location>
        <begin position="23"/>
        <end position="284"/>
    </location>
</feature>
<comment type="caution">
    <text evidence="13">The sequence shown here is derived from an EMBL/GenBank/DDBJ whole genome shotgun (WGS) entry which is preliminary data.</text>
</comment>
<comment type="similarity">
    <text evidence="2">Belongs to the RLP family.</text>
</comment>
<organism evidence="13 14">
    <name type="scientific">Panicum virgatum</name>
    <name type="common">Blackwell switchgrass</name>
    <dbReference type="NCBI Taxonomy" id="38727"/>
    <lineage>
        <taxon>Eukaryota</taxon>
        <taxon>Viridiplantae</taxon>
        <taxon>Streptophyta</taxon>
        <taxon>Embryophyta</taxon>
        <taxon>Tracheophyta</taxon>
        <taxon>Spermatophyta</taxon>
        <taxon>Magnoliopsida</taxon>
        <taxon>Liliopsida</taxon>
        <taxon>Poales</taxon>
        <taxon>Poaceae</taxon>
        <taxon>PACMAD clade</taxon>
        <taxon>Panicoideae</taxon>
        <taxon>Panicodae</taxon>
        <taxon>Paniceae</taxon>
        <taxon>Panicinae</taxon>
        <taxon>Panicum</taxon>
        <taxon>Panicum sect. Hiantes</taxon>
    </lineage>
</organism>
<evidence type="ECO:0000256" key="2">
    <source>
        <dbReference type="ARBA" id="ARBA00009592"/>
    </source>
</evidence>
<evidence type="ECO:0000256" key="1">
    <source>
        <dbReference type="ARBA" id="ARBA00004251"/>
    </source>
</evidence>
<evidence type="ECO:0000313" key="13">
    <source>
        <dbReference type="EMBL" id="KAG2602490.1"/>
    </source>
</evidence>
<feature type="domain" description="Leucine-rich repeat-containing N-terminal plant-type" evidence="12">
    <location>
        <begin position="25"/>
        <end position="68"/>
    </location>
</feature>
<keyword evidence="8" id="KW-1133">Transmembrane helix</keyword>
<dbReference type="Pfam" id="PF08263">
    <property type="entry name" value="LRRNT_2"/>
    <property type="match status" value="1"/>
</dbReference>
<proteinExistence type="inferred from homology"/>
<keyword evidence="5" id="KW-0812">Transmembrane</keyword>
<feature type="signal peptide" evidence="11">
    <location>
        <begin position="1"/>
        <end position="22"/>
    </location>
</feature>
<keyword evidence="3" id="KW-1003">Cell membrane</keyword>
<dbReference type="Proteomes" id="UP000823388">
    <property type="component" value="Chromosome 5K"/>
</dbReference>
<gene>
    <name evidence="13" type="ORF">PVAP13_5KG692800</name>
</gene>
<dbReference type="Gene3D" id="3.80.10.10">
    <property type="entry name" value="Ribonuclease Inhibitor"/>
    <property type="match status" value="1"/>
</dbReference>
<dbReference type="PANTHER" id="PTHR48062:SF52">
    <property type="entry name" value="RECEPTOR-LIKE PROTEIN 8-RELATED"/>
    <property type="match status" value="1"/>
</dbReference>
<reference evidence="13" key="1">
    <citation type="submission" date="2020-05" db="EMBL/GenBank/DDBJ databases">
        <title>WGS assembly of Panicum virgatum.</title>
        <authorList>
            <person name="Lovell J.T."/>
            <person name="Jenkins J."/>
            <person name="Shu S."/>
            <person name="Juenger T.E."/>
            <person name="Schmutz J."/>
        </authorList>
    </citation>
    <scope>NUCLEOTIDE SEQUENCE</scope>
    <source>
        <strain evidence="13">AP13</strain>
    </source>
</reference>
<dbReference type="InterPro" id="IPR013210">
    <property type="entry name" value="LRR_N_plant-typ"/>
</dbReference>
<dbReference type="AlphaFoldDB" id="A0A8T0SUK1"/>
<evidence type="ECO:0000256" key="6">
    <source>
        <dbReference type="ARBA" id="ARBA00022729"/>
    </source>
</evidence>
<evidence type="ECO:0000256" key="4">
    <source>
        <dbReference type="ARBA" id="ARBA00022614"/>
    </source>
</evidence>
<keyword evidence="14" id="KW-1185">Reference proteome</keyword>
<dbReference type="EMBL" id="CM029045">
    <property type="protein sequence ID" value="KAG2602490.1"/>
    <property type="molecule type" value="Genomic_DNA"/>
</dbReference>
<evidence type="ECO:0000256" key="9">
    <source>
        <dbReference type="ARBA" id="ARBA00023136"/>
    </source>
</evidence>
<dbReference type="GO" id="GO:0005886">
    <property type="term" value="C:plasma membrane"/>
    <property type="evidence" value="ECO:0007669"/>
    <property type="project" value="UniProtKB-SubCell"/>
</dbReference>